<proteinExistence type="predicted"/>
<dbReference type="Pfam" id="PF03009">
    <property type="entry name" value="GDPD"/>
    <property type="match status" value="1"/>
</dbReference>
<evidence type="ECO:0000313" key="2">
    <source>
        <dbReference type="EMBL" id="MFC4651679.1"/>
    </source>
</evidence>
<dbReference type="PROSITE" id="PS51704">
    <property type="entry name" value="GP_PDE"/>
    <property type="match status" value="1"/>
</dbReference>
<dbReference type="CDD" id="cd08563">
    <property type="entry name" value="GDPD_TtGDE_like"/>
    <property type="match status" value="1"/>
</dbReference>
<sequence length="284" mass="32561">MNPLQKIAHKIDKKVAKHKAKKVKSWLNTHQPAQHEAQTAIFAHRGSKSNRPENTLASFQEAIRVQSDGIELDVHLSADNQLIVIHDEKVDRTTNAKGLVRKLTLADIKKLDAGSWFSPGFANEKIPTLNEVLTLLTEQNFTGSLNIEIKTDKYHYPDIEKLLSHQMTSQNWQFSYLYSSFNLSSLAIIHKLEQTTELAYLTYNHKKDVILGNKQDFITSIHPKKTYAFDNPNQTMSNPKPIRLWTINNSLEMQIAYQENVEAIITDHPEKALQLRDKFNKPHS</sequence>
<dbReference type="InterPro" id="IPR017946">
    <property type="entry name" value="PLC-like_Pdiesterase_TIM-brl"/>
</dbReference>
<dbReference type="EMBL" id="JBHSGD010000002">
    <property type="protein sequence ID" value="MFC4651679.1"/>
    <property type="molecule type" value="Genomic_DNA"/>
</dbReference>
<dbReference type="PANTHER" id="PTHR46211:SF1">
    <property type="entry name" value="GLYCEROPHOSPHODIESTER PHOSPHODIESTERASE, CYTOPLASMIC"/>
    <property type="match status" value="1"/>
</dbReference>
<evidence type="ECO:0000259" key="1">
    <source>
        <dbReference type="PROSITE" id="PS51704"/>
    </source>
</evidence>
<accession>A0ABV9JE65</accession>
<dbReference type="RefSeq" id="WP_213536617.1">
    <property type="nucleotide sequence ID" value="NZ_BOVQ01000008.1"/>
</dbReference>
<reference evidence="3" key="1">
    <citation type="journal article" date="2019" name="Int. J. Syst. Evol. Microbiol.">
        <title>The Global Catalogue of Microorganisms (GCM) 10K type strain sequencing project: providing services to taxonomists for standard genome sequencing and annotation.</title>
        <authorList>
            <consortium name="The Broad Institute Genomics Platform"/>
            <consortium name="The Broad Institute Genome Sequencing Center for Infectious Disease"/>
            <person name="Wu L."/>
            <person name="Ma J."/>
        </authorList>
    </citation>
    <scope>NUCLEOTIDE SEQUENCE [LARGE SCALE GENOMIC DNA]</scope>
    <source>
        <strain evidence="3">CCUG 63287</strain>
    </source>
</reference>
<comment type="caution">
    <text evidence="2">The sequence shown here is derived from an EMBL/GenBank/DDBJ whole genome shotgun (WGS) entry which is preliminary data.</text>
</comment>
<gene>
    <name evidence="2" type="ORF">ACFO26_02020</name>
</gene>
<dbReference type="Gene3D" id="3.20.20.190">
    <property type="entry name" value="Phosphatidylinositol (PI) phosphodiesterase"/>
    <property type="match status" value="1"/>
</dbReference>
<evidence type="ECO:0000313" key="3">
    <source>
        <dbReference type="Proteomes" id="UP001595987"/>
    </source>
</evidence>
<organism evidence="2 3">
    <name type="scientific">Lactococcus nasutitermitis</name>
    <dbReference type="NCBI Taxonomy" id="1652957"/>
    <lineage>
        <taxon>Bacteria</taxon>
        <taxon>Bacillati</taxon>
        <taxon>Bacillota</taxon>
        <taxon>Bacilli</taxon>
        <taxon>Lactobacillales</taxon>
        <taxon>Streptococcaceae</taxon>
        <taxon>Lactococcus</taxon>
    </lineage>
</organism>
<name>A0ABV9JE65_9LACT</name>
<protein>
    <submittedName>
        <fullName evidence="2">Glycerophosphodiester phosphodiesterase</fullName>
    </submittedName>
</protein>
<keyword evidence="3" id="KW-1185">Reference proteome</keyword>
<dbReference type="InterPro" id="IPR030395">
    <property type="entry name" value="GP_PDE_dom"/>
</dbReference>
<dbReference type="PANTHER" id="PTHR46211">
    <property type="entry name" value="GLYCEROPHOSPHORYL DIESTER PHOSPHODIESTERASE"/>
    <property type="match status" value="1"/>
</dbReference>
<dbReference type="Proteomes" id="UP001595987">
    <property type="component" value="Unassembled WGS sequence"/>
</dbReference>
<feature type="domain" description="GP-PDE" evidence="1">
    <location>
        <begin position="39"/>
        <end position="276"/>
    </location>
</feature>
<dbReference type="SUPFAM" id="SSF51695">
    <property type="entry name" value="PLC-like phosphodiesterases"/>
    <property type="match status" value="1"/>
</dbReference>